<feature type="compositionally biased region" description="Basic and acidic residues" evidence="1">
    <location>
        <begin position="308"/>
        <end position="321"/>
    </location>
</feature>
<comment type="caution">
    <text evidence="2">The sequence shown here is derived from an EMBL/GenBank/DDBJ whole genome shotgun (WGS) entry which is preliminary data.</text>
</comment>
<sequence length="359" mass="39588">MAQPPPPATATVTIAIPILDNIFQSVRHLEDEVRNVSTRLSALELQLAQETTIQSPSNVTANLPHDIADDTTLGHEDPRQEEDRVDDGNLHVQTNDRFRRHDPAHNQQDDIIQEDENIITQEDVLTHNQEDNIGHDHEENVTHTQQDDIIQEDEDIVNQDEVLTRTQEMDLSHEDAVTHTQTHEDRESLAREDGQSVIVSSSPSVDVGITVMVKPVVPAPAAAAAATAGGGKKRKRTIHDAPAHIDRSGFMIRSSDARLAEERNGEVKGPSRSESPFDNSDRDESSDGLDQIPPKPPVGTQLPSSSKPEVRRRPLRAKEAGLDEFVAPKPGDFARSRSGRILKQTQKPSGFVATPAKFK</sequence>
<feature type="compositionally biased region" description="Basic and acidic residues" evidence="1">
    <location>
        <begin position="66"/>
        <end position="108"/>
    </location>
</feature>
<dbReference type="OrthoDB" id="3934669at2759"/>
<feature type="region of interest" description="Disordered" evidence="1">
    <location>
        <begin position="55"/>
        <end position="113"/>
    </location>
</feature>
<dbReference type="EMBL" id="JAHFXF010001127">
    <property type="protein sequence ID" value="KAG9675426.1"/>
    <property type="molecule type" value="Genomic_DNA"/>
</dbReference>
<proteinExistence type="predicted"/>
<evidence type="ECO:0000313" key="2">
    <source>
        <dbReference type="EMBL" id="KAG9675426.1"/>
    </source>
</evidence>
<name>A0A9P8IYX8_AURME</name>
<evidence type="ECO:0000313" key="3">
    <source>
        <dbReference type="Proteomes" id="UP000779574"/>
    </source>
</evidence>
<evidence type="ECO:0000256" key="1">
    <source>
        <dbReference type="SAM" id="MobiDB-lite"/>
    </source>
</evidence>
<reference evidence="2" key="1">
    <citation type="journal article" date="2021" name="J Fungi (Basel)">
        <title>Virulence traits and population genomics of the black yeast Aureobasidium melanogenum.</title>
        <authorList>
            <person name="Cernosa A."/>
            <person name="Sun X."/>
            <person name="Gostincar C."/>
            <person name="Fang C."/>
            <person name="Gunde-Cimerman N."/>
            <person name="Song Z."/>
        </authorList>
    </citation>
    <scope>NUCLEOTIDE SEQUENCE</scope>
    <source>
        <strain evidence="2">EXF-9911</strain>
    </source>
</reference>
<feature type="compositionally biased region" description="Basic and acidic residues" evidence="1">
    <location>
        <begin position="255"/>
        <end position="271"/>
    </location>
</feature>
<dbReference type="AlphaFoldDB" id="A0A9P8IYX8"/>
<reference evidence="2" key="2">
    <citation type="submission" date="2021-08" db="EMBL/GenBank/DDBJ databases">
        <authorList>
            <person name="Gostincar C."/>
            <person name="Sun X."/>
            <person name="Song Z."/>
            <person name="Gunde-Cimerman N."/>
        </authorList>
    </citation>
    <scope>NUCLEOTIDE SEQUENCE</scope>
    <source>
        <strain evidence="2">EXF-9911</strain>
    </source>
</reference>
<feature type="compositionally biased region" description="Basic and acidic residues" evidence="1">
    <location>
        <begin position="177"/>
        <end position="194"/>
    </location>
</feature>
<dbReference type="Proteomes" id="UP000779574">
    <property type="component" value="Unassembled WGS sequence"/>
</dbReference>
<feature type="region of interest" description="Disordered" evidence="1">
    <location>
        <begin position="225"/>
        <end position="359"/>
    </location>
</feature>
<feature type="non-terminal residue" evidence="2">
    <location>
        <position position="359"/>
    </location>
</feature>
<accession>A0A9P8IYX8</accession>
<organism evidence="2 3">
    <name type="scientific">Aureobasidium melanogenum</name>
    <name type="common">Aureobasidium pullulans var. melanogenum</name>
    <dbReference type="NCBI Taxonomy" id="46634"/>
    <lineage>
        <taxon>Eukaryota</taxon>
        <taxon>Fungi</taxon>
        <taxon>Dikarya</taxon>
        <taxon>Ascomycota</taxon>
        <taxon>Pezizomycotina</taxon>
        <taxon>Dothideomycetes</taxon>
        <taxon>Dothideomycetidae</taxon>
        <taxon>Dothideales</taxon>
        <taxon>Saccotheciaceae</taxon>
        <taxon>Aureobasidium</taxon>
    </lineage>
</organism>
<gene>
    <name evidence="2" type="ORF">KCU76_g16148</name>
</gene>
<feature type="compositionally biased region" description="Basic and acidic residues" evidence="1">
    <location>
        <begin position="238"/>
        <end position="247"/>
    </location>
</feature>
<feature type="region of interest" description="Disordered" evidence="1">
    <location>
        <begin position="177"/>
        <end position="199"/>
    </location>
</feature>
<protein>
    <submittedName>
        <fullName evidence="2">Uncharacterized protein</fullName>
    </submittedName>
</protein>